<dbReference type="GO" id="GO:0005634">
    <property type="term" value="C:nucleus"/>
    <property type="evidence" value="ECO:0007669"/>
    <property type="project" value="UniProtKB-SubCell"/>
</dbReference>
<feature type="region of interest" description="Disordered" evidence="4">
    <location>
        <begin position="1"/>
        <end position="29"/>
    </location>
</feature>
<dbReference type="InterPro" id="IPR025602">
    <property type="entry name" value="BCP1_family"/>
</dbReference>
<comment type="similarity">
    <text evidence="2 3">Belongs to the BCP1 family.</text>
</comment>
<evidence type="ECO:0000256" key="2">
    <source>
        <dbReference type="ARBA" id="ARBA00006781"/>
    </source>
</evidence>
<dbReference type="GO" id="GO:0015031">
    <property type="term" value="P:protein transport"/>
    <property type="evidence" value="ECO:0007669"/>
    <property type="project" value="UniProtKB-KW"/>
</dbReference>
<protein>
    <recommendedName>
        <fullName evidence="3">Protein BCP1</fullName>
    </recommendedName>
</protein>
<dbReference type="Proteomes" id="UP000310066">
    <property type="component" value="Unassembled WGS sequence"/>
</dbReference>
<reference evidence="5 6" key="1">
    <citation type="submission" date="2017-03" db="EMBL/GenBank/DDBJ databases">
        <title>Genomes of endolithic fungi from Antarctica.</title>
        <authorList>
            <person name="Coleine C."/>
            <person name="Masonjones S."/>
            <person name="Stajich J.E."/>
        </authorList>
    </citation>
    <scope>NUCLEOTIDE SEQUENCE [LARGE SCALE GENOMIC DNA]</scope>
    <source>
        <strain evidence="5 6">CCFEE 5311</strain>
    </source>
</reference>
<keyword evidence="3" id="KW-0813">Transport</keyword>
<sequence>MGKRKAGSEMAPPSKTKMDIDQQDESDSDDTASLLNVDFEYFDPQPAIDFHGLKTLLRQLLDIDAQLFDLSALADLILSQPTLGSTVKCDGNESDPYAFLTVLNLRQHLEIPVVKDLTRYLVSKAGSMEGVKGLKDLLDEGSGAQVGLVLTERFINMPHATVPPMYNMLQEEIRWAIDDGEPYSFTHYLVVSKTYREVVSQLDMEVEDGQMAPPPKKAKAKKGTGGAAAEEEVFYFHPEDEVLQKHAVGFGGYDYTKQSDEGASDSKRAFQDVGVKPQGHMMLIEAKQFEDAVKAVGKYLGTGE</sequence>
<accession>A0A4U0UB29</accession>
<dbReference type="OrthoDB" id="27543at2759"/>
<proteinExistence type="inferred from homology"/>
<gene>
    <name evidence="5" type="ORF">B0A54_15612</name>
</gene>
<evidence type="ECO:0000256" key="1">
    <source>
        <dbReference type="ARBA" id="ARBA00002688"/>
    </source>
</evidence>
<dbReference type="PANTHER" id="PTHR13261">
    <property type="entry name" value="BRCA2 AND CDKN1A INTERACTING PROTEIN"/>
    <property type="match status" value="1"/>
</dbReference>
<evidence type="ECO:0000313" key="6">
    <source>
        <dbReference type="Proteomes" id="UP000310066"/>
    </source>
</evidence>
<dbReference type="Pfam" id="PF13862">
    <property type="entry name" value="BCCIP"/>
    <property type="match status" value="1"/>
</dbReference>
<comment type="function">
    <text evidence="1 3">Involved in nuclear export, actin cytoskeleton organization and vesicular transport.</text>
</comment>
<comment type="caution">
    <text evidence="5">The sequence shown here is derived from an EMBL/GenBank/DDBJ whole genome shotgun (WGS) entry which is preliminary data.</text>
</comment>
<dbReference type="PIRSF" id="PIRSF028983">
    <property type="entry name" value="BCP1"/>
    <property type="match status" value="1"/>
</dbReference>
<keyword evidence="3" id="KW-0653">Protein transport</keyword>
<comment type="subcellular location">
    <subcellularLocation>
        <location evidence="3">Nucleus</location>
    </subcellularLocation>
</comment>
<evidence type="ECO:0000313" key="5">
    <source>
        <dbReference type="EMBL" id="TKA32623.1"/>
    </source>
</evidence>
<evidence type="ECO:0000256" key="4">
    <source>
        <dbReference type="SAM" id="MobiDB-lite"/>
    </source>
</evidence>
<dbReference type="PANTHER" id="PTHR13261:SF0">
    <property type="entry name" value="BRCA2 AND CDKN1A-INTERACTING PROTEIN"/>
    <property type="match status" value="1"/>
</dbReference>
<dbReference type="STRING" id="329885.A0A4U0UB29"/>
<organism evidence="5 6">
    <name type="scientific">Friedmanniomyces endolithicus</name>
    <dbReference type="NCBI Taxonomy" id="329885"/>
    <lineage>
        <taxon>Eukaryota</taxon>
        <taxon>Fungi</taxon>
        <taxon>Dikarya</taxon>
        <taxon>Ascomycota</taxon>
        <taxon>Pezizomycotina</taxon>
        <taxon>Dothideomycetes</taxon>
        <taxon>Dothideomycetidae</taxon>
        <taxon>Mycosphaerellales</taxon>
        <taxon>Teratosphaeriaceae</taxon>
        <taxon>Friedmanniomyces</taxon>
    </lineage>
</organism>
<dbReference type="AlphaFoldDB" id="A0A4U0UB29"/>
<dbReference type="EMBL" id="NAJP01000090">
    <property type="protein sequence ID" value="TKA32623.1"/>
    <property type="molecule type" value="Genomic_DNA"/>
</dbReference>
<name>A0A4U0UB29_9PEZI</name>
<keyword evidence="3" id="KW-0539">Nucleus</keyword>
<evidence type="ECO:0000256" key="3">
    <source>
        <dbReference type="PIRNR" id="PIRNR028983"/>
    </source>
</evidence>